<protein>
    <submittedName>
        <fullName evidence="2">Uncharacterized protein</fullName>
    </submittedName>
</protein>
<keyword evidence="4" id="KW-1185">Reference proteome</keyword>
<feature type="compositionally biased region" description="Basic and acidic residues" evidence="1">
    <location>
        <begin position="180"/>
        <end position="191"/>
    </location>
</feature>
<name>A0A8J7VSY2_9GAMM</name>
<evidence type="ECO:0000256" key="1">
    <source>
        <dbReference type="SAM" id="MobiDB-lite"/>
    </source>
</evidence>
<reference evidence="2" key="2">
    <citation type="submission" date="2021-04" db="EMBL/GenBank/DDBJ databases">
        <authorList>
            <person name="Karlyshev A.V."/>
        </authorList>
    </citation>
    <scope>NUCLEOTIDE SEQUENCE</scope>
    <source>
        <strain evidence="2">LMG 29479</strain>
    </source>
</reference>
<proteinExistence type="predicted"/>
<dbReference type="AlphaFoldDB" id="A0A8J7VSY2"/>
<dbReference type="Proteomes" id="UP000675747">
    <property type="component" value="Unassembled WGS sequence"/>
</dbReference>
<evidence type="ECO:0000313" key="2">
    <source>
        <dbReference type="EMBL" id="MBR0561418.1"/>
    </source>
</evidence>
<dbReference type="EMBL" id="JAGQFT020000006">
    <property type="protein sequence ID" value="MBS7457717.1"/>
    <property type="molecule type" value="Genomic_DNA"/>
</dbReference>
<organism evidence="2">
    <name type="scientific">Coralloluteibacterium stylophorae</name>
    <dbReference type="NCBI Taxonomy" id="1776034"/>
    <lineage>
        <taxon>Bacteria</taxon>
        <taxon>Pseudomonadati</taxon>
        <taxon>Pseudomonadota</taxon>
        <taxon>Gammaproteobacteria</taxon>
        <taxon>Lysobacterales</taxon>
        <taxon>Lysobacteraceae</taxon>
        <taxon>Coralloluteibacterium</taxon>
    </lineage>
</organism>
<accession>A0A8J7VSY2</accession>
<evidence type="ECO:0000313" key="4">
    <source>
        <dbReference type="Proteomes" id="UP000675747"/>
    </source>
</evidence>
<dbReference type="RefSeq" id="WP_211925387.1">
    <property type="nucleotide sequence ID" value="NZ_JAGQFT020000006.1"/>
</dbReference>
<gene>
    <name evidence="3" type="ORF">KB893_011310</name>
    <name evidence="2" type="ORF">KB893_02615</name>
</gene>
<reference evidence="3 4" key="1">
    <citation type="journal article" date="2021" name="Microbiol. Resour. Announc.">
        <title>Draft Genome Sequence of Coralloluteibacterium stylophorae LMG 29479T.</title>
        <authorList>
            <person name="Karlyshev A.V."/>
            <person name="Kudryashova E.B."/>
            <person name="Ariskina E.V."/>
            <person name="Conroy A.P."/>
            <person name="Abidueva E.Y."/>
        </authorList>
    </citation>
    <scope>NUCLEOTIDE SEQUENCE [LARGE SCALE GENOMIC DNA]</scope>
    <source>
        <strain evidence="3 4">LMG 29479</strain>
    </source>
</reference>
<feature type="region of interest" description="Disordered" evidence="1">
    <location>
        <begin position="180"/>
        <end position="201"/>
    </location>
</feature>
<comment type="caution">
    <text evidence="2">The sequence shown here is derived from an EMBL/GenBank/DDBJ whole genome shotgun (WGS) entry which is preliminary data.</text>
</comment>
<sequence length="201" mass="21864">MEDSIIAAAAALAGAALGGLFGLLSAKVSAKNSEVLQNRALLHQELLSLRDIQRARLEELLTQITHPYVRARKLHMLCNKHSGEMTDDSRQALLSEIWAAAQEWDDFEPRGSVLVLGYGQSIHDRWVEVIDKIGVFATQVWETSRATDSAGCPSVDKSFSDVKDAVGAVQSAVSTELRKLNEIRDADRPAETPKPSQTAAG</sequence>
<evidence type="ECO:0000313" key="3">
    <source>
        <dbReference type="EMBL" id="MBS7457717.1"/>
    </source>
</evidence>
<dbReference type="EMBL" id="JAGQFT010000010">
    <property type="protein sequence ID" value="MBR0561418.1"/>
    <property type="molecule type" value="Genomic_DNA"/>
</dbReference>